<keyword evidence="4" id="KW-0547">Nucleotide-binding</keyword>
<keyword evidence="5 9" id="KW-0418">Kinase</keyword>
<evidence type="ECO:0000256" key="2">
    <source>
        <dbReference type="ARBA" id="ARBA00012438"/>
    </source>
</evidence>
<evidence type="ECO:0000256" key="4">
    <source>
        <dbReference type="ARBA" id="ARBA00022741"/>
    </source>
</evidence>
<dbReference type="PROSITE" id="PS50109">
    <property type="entry name" value="HIS_KIN"/>
    <property type="match status" value="1"/>
</dbReference>
<gene>
    <name evidence="9" type="primary">prsK</name>
    <name evidence="9" type="ORF">WG900_04610</name>
</gene>
<feature type="transmembrane region" description="Helical" evidence="7">
    <location>
        <begin position="65"/>
        <end position="84"/>
    </location>
</feature>
<name>A0ABU8S5F5_9SPHN</name>
<dbReference type="EMBL" id="JBBHJY010000001">
    <property type="protein sequence ID" value="MEJ6009198.1"/>
    <property type="molecule type" value="Genomic_DNA"/>
</dbReference>
<evidence type="ECO:0000256" key="3">
    <source>
        <dbReference type="ARBA" id="ARBA00022679"/>
    </source>
</evidence>
<feature type="transmembrane region" description="Helical" evidence="7">
    <location>
        <begin position="194"/>
        <end position="214"/>
    </location>
</feature>
<keyword evidence="7" id="KW-0472">Membrane</keyword>
<dbReference type="RefSeq" id="WP_339965036.1">
    <property type="nucleotide sequence ID" value="NZ_JBBHJY010000001.1"/>
</dbReference>
<evidence type="ECO:0000259" key="8">
    <source>
        <dbReference type="PROSITE" id="PS50109"/>
    </source>
</evidence>
<keyword evidence="10" id="KW-1185">Reference proteome</keyword>
<feature type="transmembrane region" description="Helical" evidence="7">
    <location>
        <begin position="234"/>
        <end position="257"/>
    </location>
</feature>
<feature type="domain" description="Histidine kinase" evidence="8">
    <location>
        <begin position="484"/>
        <end position="686"/>
    </location>
</feature>
<dbReference type="InterPro" id="IPR005467">
    <property type="entry name" value="His_kinase_dom"/>
</dbReference>
<dbReference type="InterPro" id="IPR050980">
    <property type="entry name" value="2C_sensor_his_kinase"/>
</dbReference>
<dbReference type="SUPFAM" id="SSF55874">
    <property type="entry name" value="ATPase domain of HSP90 chaperone/DNA topoisomerase II/histidine kinase"/>
    <property type="match status" value="1"/>
</dbReference>
<evidence type="ECO:0000256" key="6">
    <source>
        <dbReference type="ARBA" id="ARBA00022840"/>
    </source>
</evidence>
<dbReference type="PANTHER" id="PTHR44936">
    <property type="entry name" value="SENSOR PROTEIN CREC"/>
    <property type="match status" value="1"/>
</dbReference>
<protein>
    <recommendedName>
        <fullName evidence="2">histidine kinase</fullName>
        <ecNumber evidence="2">2.7.13.3</ecNumber>
    </recommendedName>
</protein>
<dbReference type="GO" id="GO:0004673">
    <property type="term" value="F:protein histidine kinase activity"/>
    <property type="evidence" value="ECO:0007669"/>
    <property type="project" value="UniProtKB-EC"/>
</dbReference>
<dbReference type="Proteomes" id="UP001379235">
    <property type="component" value="Unassembled WGS sequence"/>
</dbReference>
<dbReference type="PRINTS" id="PR00344">
    <property type="entry name" value="BCTRLSENSOR"/>
</dbReference>
<dbReference type="Gene3D" id="3.30.450.40">
    <property type="match status" value="1"/>
</dbReference>
<organism evidence="9 10">
    <name type="scientific">Novosphingobium aquae</name>
    <dbReference type="NCBI Taxonomy" id="3133435"/>
    <lineage>
        <taxon>Bacteria</taxon>
        <taxon>Pseudomonadati</taxon>
        <taxon>Pseudomonadota</taxon>
        <taxon>Alphaproteobacteria</taxon>
        <taxon>Sphingomonadales</taxon>
        <taxon>Sphingomonadaceae</taxon>
        <taxon>Novosphingobium</taxon>
    </lineage>
</organism>
<feature type="transmembrane region" description="Helical" evidence="7">
    <location>
        <begin position="96"/>
        <end position="117"/>
    </location>
</feature>
<feature type="transmembrane region" description="Helical" evidence="7">
    <location>
        <begin position="168"/>
        <end position="188"/>
    </location>
</feature>
<dbReference type="Pfam" id="PF02518">
    <property type="entry name" value="HATPase_c"/>
    <property type="match status" value="1"/>
</dbReference>
<feature type="transmembrane region" description="Helical" evidence="7">
    <location>
        <begin position="34"/>
        <end position="53"/>
    </location>
</feature>
<accession>A0ABU8S5F5</accession>
<dbReference type="NCBIfam" id="TIGR02916">
    <property type="entry name" value="PEP_his_kin"/>
    <property type="match status" value="1"/>
</dbReference>
<feature type="transmembrane region" description="Helical" evidence="7">
    <location>
        <begin position="263"/>
        <end position="280"/>
    </location>
</feature>
<dbReference type="InterPro" id="IPR014265">
    <property type="entry name" value="XrtA/PrsK"/>
</dbReference>
<dbReference type="InterPro" id="IPR003594">
    <property type="entry name" value="HATPase_dom"/>
</dbReference>
<evidence type="ECO:0000313" key="10">
    <source>
        <dbReference type="Proteomes" id="UP001379235"/>
    </source>
</evidence>
<keyword evidence="3 9" id="KW-0808">Transferase</keyword>
<dbReference type="InterPro" id="IPR036890">
    <property type="entry name" value="HATPase_C_sf"/>
</dbReference>
<feature type="transmembrane region" description="Helical" evidence="7">
    <location>
        <begin position="6"/>
        <end position="27"/>
    </location>
</feature>
<comment type="caution">
    <text evidence="9">The sequence shown here is derived from an EMBL/GenBank/DDBJ whole genome shotgun (WGS) entry which is preliminary data.</text>
</comment>
<dbReference type="EC" id="2.7.13.3" evidence="2"/>
<dbReference type="SMART" id="SM00387">
    <property type="entry name" value="HATPase_c"/>
    <property type="match status" value="1"/>
</dbReference>
<feature type="transmembrane region" description="Helical" evidence="7">
    <location>
        <begin position="137"/>
        <end position="156"/>
    </location>
</feature>
<sequence>MTSGWPLLAAITHVLGACAATGMAFWLMPRRAKLGRVGLACVLALAVSVSWAITAGATGTESAGTYFAESLRNVAWLAVVWMLFETDGRNNSIKAVRPLVIALAAVEIIAGSLLIVLHRPLSGFLDQDQAFEMMVSFRLISTIGGLVLLHNLYSGASNQARLALRWPAAGLAVLWIYDLNIYTVAWIAGYWPEGLAALRGLSLACGALFLLPALARRQEELHFSPSRMVTFQSVALLGIGGYFGVMLLASQLVHLVGPKYANLFQFGLFIAASTLAVMLVPSKRLRSWVKVVLTKHLFRHRYDYRTEWLRFAGTIGRSGENALPLEQRAVQAVAQITESPAGLLLVPGDSGDFVLSSSWQWRLADVPAIALDAAAARLLEQTSFIVELDQVRAGKDHRGERDVIPAWLRDDPQAWVIVPLLHYERLVGLVVLARPVNDRALDWEDFDVLRVIGQQLATTLAEHTGQDALAEAARFDEFNRRIAFVMHDIKNLASQFGLLARNAELHADNPEFRADMLVTLRSSADKLNALIARLSRYGAGGSDRAEKCDAADLVERVAQQFASSHQVNVVQRQGGELCLNREGIEQALIHLVQNAIDASDRGTPVFIDQSTDGLTVTIQIADSGVGMSPEFVRTRLFKPFVSSKPGGFGIGAFEARELVRAAKGRLDVESREGLGTRFIVRLPLATTAELLSGRENQNWKVA</sequence>
<evidence type="ECO:0000256" key="5">
    <source>
        <dbReference type="ARBA" id="ARBA00022777"/>
    </source>
</evidence>
<dbReference type="InterPro" id="IPR029016">
    <property type="entry name" value="GAF-like_dom_sf"/>
</dbReference>
<dbReference type="SUPFAM" id="SSF55781">
    <property type="entry name" value="GAF domain-like"/>
    <property type="match status" value="1"/>
</dbReference>
<keyword evidence="6" id="KW-0067">ATP-binding</keyword>
<proteinExistence type="predicted"/>
<evidence type="ECO:0000313" key="9">
    <source>
        <dbReference type="EMBL" id="MEJ6009198.1"/>
    </source>
</evidence>
<keyword evidence="7" id="KW-1133">Transmembrane helix</keyword>
<evidence type="ECO:0000256" key="1">
    <source>
        <dbReference type="ARBA" id="ARBA00000085"/>
    </source>
</evidence>
<reference evidence="9 10" key="1">
    <citation type="submission" date="2024-03" db="EMBL/GenBank/DDBJ databases">
        <authorList>
            <person name="Jo J.-H."/>
        </authorList>
    </citation>
    <scope>NUCLEOTIDE SEQUENCE [LARGE SCALE GENOMIC DNA]</scope>
    <source>
        <strain evidence="9 10">AS3R-12</strain>
    </source>
</reference>
<comment type="catalytic activity">
    <reaction evidence="1">
        <text>ATP + protein L-histidine = ADP + protein N-phospho-L-histidine.</text>
        <dbReference type="EC" id="2.7.13.3"/>
    </reaction>
</comment>
<dbReference type="Gene3D" id="3.30.565.10">
    <property type="entry name" value="Histidine kinase-like ATPase, C-terminal domain"/>
    <property type="match status" value="1"/>
</dbReference>
<keyword evidence="7" id="KW-0812">Transmembrane</keyword>
<evidence type="ECO:0000256" key="7">
    <source>
        <dbReference type="SAM" id="Phobius"/>
    </source>
</evidence>
<dbReference type="InterPro" id="IPR004358">
    <property type="entry name" value="Sig_transdc_His_kin-like_C"/>
</dbReference>
<dbReference type="PANTHER" id="PTHR44936:SF10">
    <property type="entry name" value="SENSOR PROTEIN RSTB"/>
    <property type="match status" value="1"/>
</dbReference>